<dbReference type="Pfam" id="PF00583">
    <property type="entry name" value="Acetyltransf_1"/>
    <property type="match status" value="1"/>
</dbReference>
<proteinExistence type="predicted"/>
<dbReference type="GO" id="GO:0016747">
    <property type="term" value="F:acyltransferase activity, transferring groups other than amino-acyl groups"/>
    <property type="evidence" value="ECO:0007669"/>
    <property type="project" value="InterPro"/>
</dbReference>
<sequence>MRRRARSCAAGCIGTPTAIRSPSWSCWTRKPASTSHSGISDLSVDIVTAQPADADELAVVAALTFPMACPQSAAPKHIAEFVEANLSATRFAEYLSDPRRAILTARHNGRIVGYAILVHDTDDRDHSVELSKLYVLADFHGKGVSSALMGAALATAAGWGARSLWLGVNQKNQRAQRFYIKSGFTVNGTRTFRLGPQLEHDYTMIRPLSS</sequence>
<feature type="domain" description="N-acetyltransferase" evidence="3">
    <location>
        <begin position="44"/>
        <end position="209"/>
    </location>
</feature>
<dbReference type="Gene3D" id="3.40.630.30">
    <property type="match status" value="1"/>
</dbReference>
<reference evidence="4 5" key="1">
    <citation type="submission" date="2019-09" db="EMBL/GenBank/DDBJ databases">
        <title>Report of infection by Mycobacterium simiae a patient suffering from pulmonary tuberculosis.</title>
        <authorList>
            <person name="Mohanty P.S."/>
            <person name="Bansal A.K."/>
            <person name="Singh H."/>
            <person name="Sharma S."/>
            <person name="Patil S.A."/>
            <person name="Upadhaya P."/>
            <person name="Singh P.K."/>
            <person name="Kumar D."/>
            <person name="Kumar S."/>
            <person name="Singh R.K."/>
            <person name="Chaudhary B."/>
        </authorList>
    </citation>
    <scope>NUCLEOTIDE SEQUENCE [LARGE SCALE GENOMIC DNA]</scope>
    <source>
        <strain evidence="4 5">JAL-560-SIM</strain>
    </source>
</reference>
<organism evidence="4 5">
    <name type="scientific">Mycobacterium simiae</name>
    <name type="common">Mycobacterium habana</name>
    <dbReference type="NCBI Taxonomy" id="1784"/>
    <lineage>
        <taxon>Bacteria</taxon>
        <taxon>Bacillati</taxon>
        <taxon>Actinomycetota</taxon>
        <taxon>Actinomycetes</taxon>
        <taxon>Mycobacteriales</taxon>
        <taxon>Mycobacteriaceae</taxon>
        <taxon>Mycobacterium</taxon>
        <taxon>Mycobacterium simiae complex</taxon>
    </lineage>
</organism>
<dbReference type="Proteomes" id="UP000324701">
    <property type="component" value="Unassembled WGS sequence"/>
</dbReference>
<dbReference type="CDD" id="cd04301">
    <property type="entry name" value="NAT_SF"/>
    <property type="match status" value="1"/>
</dbReference>
<keyword evidence="2" id="KW-0012">Acyltransferase</keyword>
<comment type="caution">
    <text evidence="4">The sequence shown here is derived from an EMBL/GenBank/DDBJ whole genome shotgun (WGS) entry which is preliminary data.</text>
</comment>
<evidence type="ECO:0000259" key="3">
    <source>
        <dbReference type="PROSITE" id="PS51186"/>
    </source>
</evidence>
<dbReference type="PANTHER" id="PTHR43877:SF1">
    <property type="entry name" value="ACETYLTRANSFERASE"/>
    <property type="match status" value="1"/>
</dbReference>
<dbReference type="OrthoDB" id="143110at2"/>
<dbReference type="InterPro" id="IPR016181">
    <property type="entry name" value="Acyl_CoA_acyltransferase"/>
</dbReference>
<protein>
    <submittedName>
        <fullName evidence="4">GNAT family N-acetyltransferase</fullName>
    </submittedName>
</protein>
<dbReference type="SUPFAM" id="SSF55729">
    <property type="entry name" value="Acyl-CoA N-acyltransferases (Nat)"/>
    <property type="match status" value="1"/>
</dbReference>
<dbReference type="InterPro" id="IPR000182">
    <property type="entry name" value="GNAT_dom"/>
</dbReference>
<dbReference type="EMBL" id="VTZN01000149">
    <property type="protein sequence ID" value="KAA1248555.1"/>
    <property type="molecule type" value="Genomic_DNA"/>
</dbReference>
<evidence type="ECO:0000256" key="1">
    <source>
        <dbReference type="ARBA" id="ARBA00022679"/>
    </source>
</evidence>
<evidence type="ECO:0000313" key="4">
    <source>
        <dbReference type="EMBL" id="KAA1248555.1"/>
    </source>
</evidence>
<evidence type="ECO:0000313" key="5">
    <source>
        <dbReference type="Proteomes" id="UP000324701"/>
    </source>
</evidence>
<dbReference type="AlphaFoldDB" id="A0A5B1BL12"/>
<dbReference type="PROSITE" id="PS51186">
    <property type="entry name" value="GNAT"/>
    <property type="match status" value="1"/>
</dbReference>
<dbReference type="InterPro" id="IPR050832">
    <property type="entry name" value="Bact_Acetyltransf"/>
</dbReference>
<accession>A0A5B1BL12</accession>
<dbReference type="PANTHER" id="PTHR43877">
    <property type="entry name" value="AMINOALKYLPHOSPHONATE N-ACETYLTRANSFERASE-RELATED-RELATED"/>
    <property type="match status" value="1"/>
</dbReference>
<evidence type="ECO:0000256" key="2">
    <source>
        <dbReference type="ARBA" id="ARBA00023315"/>
    </source>
</evidence>
<keyword evidence="1 4" id="KW-0808">Transferase</keyword>
<gene>
    <name evidence="4" type="ORF">F0Q45_19950</name>
</gene>
<name>A0A5B1BL12_MYCSI</name>
<keyword evidence="5" id="KW-1185">Reference proteome</keyword>